<dbReference type="EMBL" id="QHBU01000102">
    <property type="protein sequence ID" value="PZR81637.1"/>
    <property type="molecule type" value="Genomic_DNA"/>
</dbReference>
<comment type="caution">
    <text evidence="2">The sequence shown here is derived from an EMBL/GenBank/DDBJ whole genome shotgun (WGS) entry which is preliminary data.</text>
</comment>
<name>A0A2W5ZCD4_9BACT</name>
<dbReference type="CDD" id="cd04301">
    <property type="entry name" value="NAT_SF"/>
    <property type="match status" value="1"/>
</dbReference>
<dbReference type="RefSeq" id="WP_337312842.1">
    <property type="nucleotide sequence ID" value="NZ_JAEKNS010000125.1"/>
</dbReference>
<reference evidence="2 3" key="1">
    <citation type="journal article" date="2017" name="Nature">
        <title>Atmospheric trace gases support primary production in Antarctic desert surface soil.</title>
        <authorList>
            <person name="Ji M."/>
            <person name="Greening C."/>
            <person name="Vanwonterghem I."/>
            <person name="Carere C.R."/>
            <person name="Bay S.K."/>
            <person name="Steen J.A."/>
            <person name="Montgomery K."/>
            <person name="Lines T."/>
            <person name="Beardall J."/>
            <person name="van Dorst J."/>
            <person name="Snape I."/>
            <person name="Stott M.B."/>
            <person name="Hugenholtz P."/>
            <person name="Ferrari B.C."/>
        </authorList>
    </citation>
    <scope>NUCLEOTIDE SEQUENCE [LARGE SCALE GENOMIC DNA]</scope>
    <source>
        <strain evidence="2">RRmetagenome_bin12</strain>
    </source>
</reference>
<sequence>MRIEMMSEGDLELRVRLETDPSVMAELGGPRPEEDIARAHARALISAAAGECWPFKVIPDDSTFPAGWVTIFASSFDAEPIYEMGWMVLPEFQGRGIASEAVGAILERARKERKFGDVHAFPGVTNAPSNRVCAKNGFADVGECEVEFAGHTLRCNHWRVDVF</sequence>
<evidence type="ECO:0000313" key="2">
    <source>
        <dbReference type="EMBL" id="PZR81637.1"/>
    </source>
</evidence>
<evidence type="ECO:0000259" key="1">
    <source>
        <dbReference type="PROSITE" id="PS51186"/>
    </source>
</evidence>
<proteinExistence type="predicted"/>
<accession>A0A2W5ZCD4</accession>
<dbReference type="SUPFAM" id="SSF55729">
    <property type="entry name" value="Acyl-CoA N-acyltransferases (Nat)"/>
    <property type="match status" value="1"/>
</dbReference>
<dbReference type="GO" id="GO:0016747">
    <property type="term" value="F:acyltransferase activity, transferring groups other than amino-acyl groups"/>
    <property type="evidence" value="ECO:0007669"/>
    <property type="project" value="InterPro"/>
</dbReference>
<dbReference type="InterPro" id="IPR051531">
    <property type="entry name" value="N-acetyltransferase"/>
</dbReference>
<dbReference type="Pfam" id="PF13302">
    <property type="entry name" value="Acetyltransf_3"/>
    <property type="match status" value="1"/>
</dbReference>
<dbReference type="InterPro" id="IPR016181">
    <property type="entry name" value="Acyl_CoA_acyltransferase"/>
</dbReference>
<dbReference type="AlphaFoldDB" id="A0A2W5ZCD4"/>
<dbReference type="InterPro" id="IPR000182">
    <property type="entry name" value="GNAT_dom"/>
</dbReference>
<dbReference type="Proteomes" id="UP000248724">
    <property type="component" value="Unassembled WGS sequence"/>
</dbReference>
<evidence type="ECO:0000313" key="3">
    <source>
        <dbReference type="Proteomes" id="UP000248724"/>
    </source>
</evidence>
<gene>
    <name evidence="2" type="ORF">DLM65_05455</name>
</gene>
<dbReference type="PROSITE" id="PS51186">
    <property type="entry name" value="GNAT"/>
    <property type="match status" value="1"/>
</dbReference>
<protein>
    <submittedName>
        <fullName evidence="2">GNAT family N-acetyltransferase</fullName>
    </submittedName>
</protein>
<dbReference type="Gene3D" id="3.40.630.30">
    <property type="match status" value="1"/>
</dbReference>
<dbReference type="PANTHER" id="PTHR43792">
    <property type="entry name" value="GNAT FAMILY, PUTATIVE (AFU_ORTHOLOGUE AFUA_3G00765)-RELATED-RELATED"/>
    <property type="match status" value="1"/>
</dbReference>
<feature type="domain" description="N-acetyltransferase" evidence="1">
    <location>
        <begin position="1"/>
        <end position="163"/>
    </location>
</feature>
<organism evidence="2 3">
    <name type="scientific">Candidatus Aeolococcus gillhamiae</name>
    <dbReference type="NCBI Taxonomy" id="3127015"/>
    <lineage>
        <taxon>Bacteria</taxon>
        <taxon>Bacillati</taxon>
        <taxon>Candidatus Dormiibacterota</taxon>
        <taxon>Candidatus Dormibacteria</taxon>
        <taxon>Candidatus Aeolococcales</taxon>
        <taxon>Candidatus Aeolococcaceae</taxon>
        <taxon>Candidatus Aeolococcus</taxon>
    </lineage>
</organism>